<dbReference type="SUPFAM" id="SSF55729">
    <property type="entry name" value="Acyl-CoA N-acyltransferases (Nat)"/>
    <property type="match status" value="1"/>
</dbReference>
<gene>
    <name evidence="2" type="ORF">A7985_14705</name>
</gene>
<name>A0A1C0TQ11_9GAMM</name>
<dbReference type="Proteomes" id="UP000093366">
    <property type="component" value="Unassembled WGS sequence"/>
</dbReference>
<dbReference type="InterPro" id="IPR016181">
    <property type="entry name" value="Acyl_CoA_acyltransferase"/>
</dbReference>
<dbReference type="AlphaFoldDB" id="A0A1C0TQ11"/>
<evidence type="ECO:0000313" key="2">
    <source>
        <dbReference type="EMBL" id="OCQ21031.1"/>
    </source>
</evidence>
<evidence type="ECO:0000313" key="3">
    <source>
        <dbReference type="Proteomes" id="UP000093366"/>
    </source>
</evidence>
<dbReference type="Gene3D" id="3.40.630.30">
    <property type="match status" value="1"/>
</dbReference>
<dbReference type="OrthoDB" id="9801656at2"/>
<protein>
    <submittedName>
        <fullName evidence="2">GNAT family acetyltransferase</fullName>
    </submittedName>
</protein>
<dbReference type="PROSITE" id="PS51186">
    <property type="entry name" value="GNAT"/>
    <property type="match status" value="1"/>
</dbReference>
<keyword evidence="2" id="KW-0808">Transferase</keyword>
<reference evidence="3" key="1">
    <citation type="submission" date="2016-07" db="EMBL/GenBank/DDBJ databases">
        <authorList>
            <person name="Florea S."/>
            <person name="Webb J.S."/>
            <person name="Jaromczyk J."/>
            <person name="Schardl C.L."/>
        </authorList>
    </citation>
    <scope>NUCLEOTIDE SEQUENCE [LARGE SCALE GENOMIC DNA]</scope>
    <source>
        <strain evidence="3">IPB1</strain>
    </source>
</reference>
<comment type="caution">
    <text evidence="2">The sequence shown here is derived from an EMBL/GenBank/DDBJ whole genome shotgun (WGS) entry which is preliminary data.</text>
</comment>
<dbReference type="Pfam" id="PF13302">
    <property type="entry name" value="Acetyltransf_3"/>
    <property type="match status" value="1"/>
</dbReference>
<dbReference type="InterPro" id="IPR051531">
    <property type="entry name" value="N-acetyltransferase"/>
</dbReference>
<dbReference type="PANTHER" id="PTHR43792">
    <property type="entry name" value="GNAT FAMILY, PUTATIVE (AFU_ORTHOLOGUE AFUA_3G00765)-RELATED-RELATED"/>
    <property type="match status" value="1"/>
</dbReference>
<evidence type="ECO:0000259" key="1">
    <source>
        <dbReference type="PROSITE" id="PS51186"/>
    </source>
</evidence>
<accession>A0A1C0TQ11</accession>
<organism evidence="2 3">
    <name type="scientific">Pseudoalteromonas luteoviolacea</name>
    <dbReference type="NCBI Taxonomy" id="43657"/>
    <lineage>
        <taxon>Bacteria</taxon>
        <taxon>Pseudomonadati</taxon>
        <taxon>Pseudomonadota</taxon>
        <taxon>Gammaproteobacteria</taxon>
        <taxon>Alteromonadales</taxon>
        <taxon>Pseudoalteromonadaceae</taxon>
        <taxon>Pseudoalteromonas</taxon>
    </lineage>
</organism>
<dbReference type="GO" id="GO:0008999">
    <property type="term" value="F:protein-N-terminal-alanine acetyltransferase activity"/>
    <property type="evidence" value="ECO:0007669"/>
    <property type="project" value="TreeGrafter"/>
</dbReference>
<sequence>MSFPILETDRLQLNEITKDDVDAIFTIFSNPDVIEYYDTPIFTSKEQAENLINVFTARFENGLGIRWAIRTKSDNQLIGTCGFNSWNAKMQYTNIGYELIPSCWGMGYAHESVNAIIKLAFEDKLPCGPIHRIQADTVPGNDASDRLLTNLRFKEEGLRRESGYWKNKFHDLKCFGLLRNEFK</sequence>
<dbReference type="EMBL" id="MAUJ01000004">
    <property type="protein sequence ID" value="OCQ21031.1"/>
    <property type="molecule type" value="Genomic_DNA"/>
</dbReference>
<dbReference type="GO" id="GO:0005737">
    <property type="term" value="C:cytoplasm"/>
    <property type="evidence" value="ECO:0007669"/>
    <property type="project" value="TreeGrafter"/>
</dbReference>
<dbReference type="RefSeq" id="WP_065791213.1">
    <property type="nucleotide sequence ID" value="NZ_MAUJ01000004.1"/>
</dbReference>
<proteinExistence type="predicted"/>
<dbReference type="InterPro" id="IPR000182">
    <property type="entry name" value="GNAT_dom"/>
</dbReference>
<dbReference type="PANTHER" id="PTHR43792:SF9">
    <property type="entry name" value="RIBOSOMAL-PROTEIN-ALANINE ACETYLTRANSFERASE"/>
    <property type="match status" value="1"/>
</dbReference>
<feature type="domain" description="N-acetyltransferase" evidence="1">
    <location>
        <begin position="11"/>
        <end position="181"/>
    </location>
</feature>